<feature type="compositionally biased region" description="Basic residues" evidence="1">
    <location>
        <begin position="313"/>
        <end position="323"/>
    </location>
</feature>
<proteinExistence type="predicted"/>
<feature type="region of interest" description="Disordered" evidence="1">
    <location>
        <begin position="144"/>
        <end position="199"/>
    </location>
</feature>
<feature type="compositionally biased region" description="Polar residues" evidence="1">
    <location>
        <begin position="182"/>
        <end position="199"/>
    </location>
</feature>
<keyword evidence="2" id="KW-1133">Transmembrane helix</keyword>
<protein>
    <submittedName>
        <fullName evidence="3">Uncharacterized protein</fullName>
    </submittedName>
</protein>
<dbReference type="EMBL" id="NMPR01000153">
    <property type="protein sequence ID" value="KAA8629002.1"/>
    <property type="molecule type" value="Genomic_DNA"/>
</dbReference>
<evidence type="ECO:0000313" key="3">
    <source>
        <dbReference type="EMBL" id="KAA8629002.1"/>
    </source>
</evidence>
<evidence type="ECO:0000256" key="2">
    <source>
        <dbReference type="SAM" id="Phobius"/>
    </source>
</evidence>
<comment type="caution">
    <text evidence="3">The sequence shown here is derived from an EMBL/GenBank/DDBJ whole genome shotgun (WGS) entry which is preliminary data.</text>
</comment>
<dbReference type="Proteomes" id="UP000433876">
    <property type="component" value="Unassembled WGS sequence"/>
</dbReference>
<feature type="compositionally biased region" description="Low complexity" evidence="1">
    <location>
        <begin position="149"/>
        <end position="180"/>
    </location>
</feature>
<feature type="compositionally biased region" description="Low complexity" evidence="1">
    <location>
        <begin position="221"/>
        <end position="242"/>
    </location>
</feature>
<reference evidence="3 4" key="1">
    <citation type="submission" date="2017-07" db="EMBL/GenBank/DDBJ databases">
        <title>Genome sequence of the Sordaria macrospora wild type strain R19027.</title>
        <authorList>
            <person name="Nowrousian M."/>
            <person name="Teichert I."/>
            <person name="Kueck U."/>
        </authorList>
    </citation>
    <scope>NUCLEOTIDE SEQUENCE [LARGE SCALE GENOMIC DNA]</scope>
    <source>
        <strain evidence="3 4">R19027</strain>
        <tissue evidence="3">Mycelium</tissue>
    </source>
</reference>
<dbReference type="AlphaFoldDB" id="A0A8S8ZL31"/>
<accession>A0A8S8ZL31</accession>
<dbReference type="PANTHER" id="PTHR38122">
    <property type="entry name" value="GLYCOPROTEIN X"/>
    <property type="match status" value="1"/>
</dbReference>
<feature type="transmembrane region" description="Helical" evidence="2">
    <location>
        <begin position="251"/>
        <end position="275"/>
    </location>
</feature>
<gene>
    <name evidence="3" type="ORF">SMACR_00015</name>
</gene>
<dbReference type="PANTHER" id="PTHR38122:SF1">
    <property type="entry name" value="GLYCOPROTEIN X"/>
    <property type="match status" value="1"/>
</dbReference>
<dbReference type="OMA" id="PWVWVIV"/>
<keyword evidence="2" id="KW-0812">Transmembrane</keyword>
<dbReference type="VEuPathDB" id="FungiDB:SMAC_00015"/>
<organism evidence="3 4">
    <name type="scientific">Sordaria macrospora</name>
    <dbReference type="NCBI Taxonomy" id="5147"/>
    <lineage>
        <taxon>Eukaryota</taxon>
        <taxon>Fungi</taxon>
        <taxon>Dikarya</taxon>
        <taxon>Ascomycota</taxon>
        <taxon>Pezizomycotina</taxon>
        <taxon>Sordariomycetes</taxon>
        <taxon>Sordariomycetidae</taxon>
        <taxon>Sordariales</taxon>
        <taxon>Sordariaceae</taxon>
        <taxon>Sordaria</taxon>
    </lineage>
</organism>
<name>A0A8S8ZL31_SORMA</name>
<feature type="region of interest" description="Disordered" evidence="1">
    <location>
        <begin position="306"/>
        <end position="334"/>
    </location>
</feature>
<feature type="region of interest" description="Disordered" evidence="1">
    <location>
        <begin position="215"/>
        <end position="245"/>
    </location>
</feature>
<keyword evidence="2" id="KW-0472">Membrane</keyword>
<evidence type="ECO:0000313" key="4">
    <source>
        <dbReference type="Proteomes" id="UP000433876"/>
    </source>
</evidence>
<sequence>MRISSAYKLNSHFSLLSKRATSVPEQCTNYCRNAQTECLQNPLTPALCGTVSNFLDQYNLCQSCIEDNSNNPELVKASLVVRFIRCVGYCKLQGSNTPQTGTPATGQDGNPLTTAIASAKVSSTSSSSAAQATVLTSASVDKGQKTMITSTQPKTTKSTSQPPANGGLTSAITSTSTPPSRYTGTLQVPPSSSPLSEFASTSAFPTALDTTQIQIHGQAQATSASLTSPTSTVATSTPNPNSGGTKTTAPWVWAIASITITVVFLLSCGSFFVFYKRGRSKRGRAGQRGMKGMVELKDTMAVDAGGFVDSRGTRSRSRSRSMTKGRQGAQRTQGITGRAELGIKEVAELDTSTVHVREVYDVGAGQGAGRAGGGGGQEGRGRPVGKVGETLHVLPVELSSVSVCVELPTSFNMGEGEGKAASRVEKT</sequence>
<evidence type="ECO:0000256" key="1">
    <source>
        <dbReference type="SAM" id="MobiDB-lite"/>
    </source>
</evidence>